<comment type="caution">
    <text evidence="2">The sequence shown here is derived from an EMBL/GenBank/DDBJ whole genome shotgun (WGS) entry which is preliminary data.</text>
</comment>
<reference evidence="2 3" key="1">
    <citation type="submission" date="2021-06" db="EMBL/GenBank/DDBJ databases">
        <authorList>
            <person name="Palmer J.M."/>
        </authorList>
    </citation>
    <scope>NUCLEOTIDE SEQUENCE [LARGE SCALE GENOMIC DNA]</scope>
    <source>
        <strain evidence="2 3">MEX-2019</strain>
        <tissue evidence="2">Muscle</tissue>
    </source>
</reference>
<dbReference type="AlphaFoldDB" id="A0AAV9S225"/>
<gene>
    <name evidence="2" type="ORF">CRENBAI_005696</name>
</gene>
<evidence type="ECO:0000313" key="3">
    <source>
        <dbReference type="Proteomes" id="UP001311232"/>
    </source>
</evidence>
<feature type="region of interest" description="Disordered" evidence="1">
    <location>
        <begin position="202"/>
        <end position="233"/>
    </location>
</feature>
<feature type="region of interest" description="Disordered" evidence="1">
    <location>
        <begin position="250"/>
        <end position="389"/>
    </location>
</feature>
<sequence length="389" mass="40535">MDLTDEHQAGSMDLFTFLSREAEKTLRRSPGLSVAQSAYHGSRLAIPCPGTGPLRRHSPPALLAAHSGPAAKPSSSSHRRKRSKAVLLPSSFTHTKPHGHVSRELLQLSPRHHSPRQVYSLLQCFQRGPWAGCLHFLVMFWRSPRVGCLHFLAMFLRGPRVGCLHFLALFRRGPRAVEQPTSGLKSAAAAAVEQPTSGLQSAAAAAAVEQPTSGLQPAAEFPEGPVGGLPPRPGPEHLLGFLWGVLKELRPDAQPDSPQPGMTPDPKSASTSSTRRGGHRTRGASAQFEGFEEEAPSDPVPEGFKEQFVLFLASEPRDEGSPGSASASECSPGSVSASEGSPGSASASEGLPGSASASECSPGSASASEDSPGSASACEGSPGSSRSPG</sequence>
<name>A0AAV9S225_9TELE</name>
<accession>A0AAV9S225</accession>
<dbReference type="Proteomes" id="UP001311232">
    <property type="component" value="Unassembled WGS sequence"/>
</dbReference>
<keyword evidence="3" id="KW-1185">Reference proteome</keyword>
<feature type="region of interest" description="Disordered" evidence="1">
    <location>
        <begin position="57"/>
        <end position="84"/>
    </location>
</feature>
<organism evidence="2 3">
    <name type="scientific">Crenichthys baileyi</name>
    <name type="common">White River springfish</name>
    <dbReference type="NCBI Taxonomy" id="28760"/>
    <lineage>
        <taxon>Eukaryota</taxon>
        <taxon>Metazoa</taxon>
        <taxon>Chordata</taxon>
        <taxon>Craniata</taxon>
        <taxon>Vertebrata</taxon>
        <taxon>Euteleostomi</taxon>
        <taxon>Actinopterygii</taxon>
        <taxon>Neopterygii</taxon>
        <taxon>Teleostei</taxon>
        <taxon>Neoteleostei</taxon>
        <taxon>Acanthomorphata</taxon>
        <taxon>Ovalentaria</taxon>
        <taxon>Atherinomorphae</taxon>
        <taxon>Cyprinodontiformes</taxon>
        <taxon>Goodeidae</taxon>
        <taxon>Crenichthys</taxon>
    </lineage>
</organism>
<feature type="compositionally biased region" description="Polar residues" evidence="1">
    <location>
        <begin position="361"/>
        <end position="374"/>
    </location>
</feature>
<evidence type="ECO:0000313" key="2">
    <source>
        <dbReference type="EMBL" id="KAK5615099.1"/>
    </source>
</evidence>
<dbReference type="EMBL" id="JAHHUM010001004">
    <property type="protein sequence ID" value="KAK5615099.1"/>
    <property type="molecule type" value="Genomic_DNA"/>
</dbReference>
<proteinExistence type="predicted"/>
<protein>
    <submittedName>
        <fullName evidence="2">Uncharacterized protein</fullName>
    </submittedName>
</protein>
<feature type="compositionally biased region" description="Low complexity" evidence="1">
    <location>
        <begin position="331"/>
        <end position="359"/>
    </location>
</feature>
<evidence type="ECO:0000256" key="1">
    <source>
        <dbReference type="SAM" id="MobiDB-lite"/>
    </source>
</evidence>